<dbReference type="NCBIfam" id="TIGR00236">
    <property type="entry name" value="wecB"/>
    <property type="match status" value="1"/>
</dbReference>
<evidence type="ECO:0000256" key="2">
    <source>
        <dbReference type="ARBA" id="ARBA00038209"/>
    </source>
</evidence>
<sequence>MSKIKVMTIFGVRPEAIKMAPLILELQKHKEHIESVVCVTAQHREMLDQVLEVFKIVPDYDLDVMKPNQTLNEITIRVLGGLESVLREAKPDIVLVHGDTLTTFLASYAAFLQGIKIGHVEAGLRTWNKWSPYPEEMNRQLTGVLADLHFAPTEWSANNLRKENKPESSIYITGNTITDVFQYTVQPNYWNSALDFAAGKRLILMTAHRRESQGEPHMNIFRAVKRIADEFEDVAIVYPVHPSPPVREPAHATLGGHPRIKLIEPLDVVDFHNIYPHTHLIVTDSGGMQEEAPSFGVPVLVLRDTTERPEGIEAGTLELVGTDEEMVYERIKALLTDVSLYESMSRAANPYGDGRASERIVNAIYHHFGVIDHRPEDFHRKFTNSNDQ</sequence>
<dbReference type="PANTHER" id="PTHR43174">
    <property type="entry name" value="UDP-N-ACETYLGLUCOSAMINE 2-EPIMERASE"/>
    <property type="match status" value="1"/>
</dbReference>
<dbReference type="Gene3D" id="3.40.50.2000">
    <property type="entry name" value="Glycogen Phosphorylase B"/>
    <property type="match status" value="2"/>
</dbReference>
<name>A0A7X2Z3F0_9BACL</name>
<organism evidence="7 8">
    <name type="scientific">Paenibacillus woosongensis</name>
    <dbReference type="NCBI Taxonomy" id="307580"/>
    <lineage>
        <taxon>Bacteria</taxon>
        <taxon>Bacillati</taxon>
        <taxon>Bacillota</taxon>
        <taxon>Bacilli</taxon>
        <taxon>Bacillales</taxon>
        <taxon>Paenibacillaceae</taxon>
        <taxon>Paenibacillus</taxon>
    </lineage>
</organism>
<evidence type="ECO:0000256" key="4">
    <source>
        <dbReference type="ARBA" id="ARBA00079400"/>
    </source>
</evidence>
<dbReference type="InterPro" id="IPR029767">
    <property type="entry name" value="WecB-like"/>
</dbReference>
<comment type="caution">
    <text evidence="7">The sequence shown here is derived from an EMBL/GenBank/DDBJ whole genome shotgun (WGS) entry which is preliminary data.</text>
</comment>
<dbReference type="SUPFAM" id="SSF53756">
    <property type="entry name" value="UDP-Glycosyltransferase/glycogen phosphorylase"/>
    <property type="match status" value="1"/>
</dbReference>
<evidence type="ECO:0000313" key="8">
    <source>
        <dbReference type="Proteomes" id="UP000447876"/>
    </source>
</evidence>
<dbReference type="Proteomes" id="UP000447876">
    <property type="component" value="Unassembled WGS sequence"/>
</dbReference>
<keyword evidence="1 5" id="KW-0413">Isomerase</keyword>
<dbReference type="InterPro" id="IPR003331">
    <property type="entry name" value="UDP_GlcNAc_Epimerase_2_dom"/>
</dbReference>
<dbReference type="EMBL" id="WNZW01000008">
    <property type="protein sequence ID" value="MUG46776.1"/>
    <property type="molecule type" value="Genomic_DNA"/>
</dbReference>
<protein>
    <recommendedName>
        <fullName evidence="3">UDP-N-acetylglucosamine 2-epimerase (non-hydrolyzing)</fullName>
        <ecNumber evidence="3">5.1.3.14</ecNumber>
    </recommendedName>
    <alternativeName>
        <fullName evidence="4">UDP-GlcNAc-2-epimerase</fullName>
    </alternativeName>
</protein>
<dbReference type="Pfam" id="PF02350">
    <property type="entry name" value="Epimerase_2"/>
    <property type="match status" value="1"/>
</dbReference>
<comment type="similarity">
    <text evidence="2 5">Belongs to the UDP-N-acetylglucosamine 2-epimerase family.</text>
</comment>
<evidence type="ECO:0000256" key="1">
    <source>
        <dbReference type="ARBA" id="ARBA00023235"/>
    </source>
</evidence>
<feature type="domain" description="UDP-N-acetylglucosamine 2-epimerase" evidence="6">
    <location>
        <begin position="29"/>
        <end position="364"/>
    </location>
</feature>
<evidence type="ECO:0000313" key="7">
    <source>
        <dbReference type="EMBL" id="MUG46776.1"/>
    </source>
</evidence>
<dbReference type="AlphaFoldDB" id="A0A7X2Z3F0"/>
<dbReference type="OrthoDB" id="9803238at2"/>
<accession>A0A7X2Z3F0</accession>
<gene>
    <name evidence="7" type="ORF">GNP95_17510</name>
</gene>
<evidence type="ECO:0000259" key="6">
    <source>
        <dbReference type="Pfam" id="PF02350"/>
    </source>
</evidence>
<proteinExistence type="inferred from homology"/>
<dbReference type="RefSeq" id="WP_155612164.1">
    <property type="nucleotide sequence ID" value="NZ_WNZW01000008.1"/>
</dbReference>
<evidence type="ECO:0000256" key="3">
    <source>
        <dbReference type="ARBA" id="ARBA00038858"/>
    </source>
</evidence>
<dbReference type="EC" id="5.1.3.14" evidence="3"/>
<dbReference type="CDD" id="cd03786">
    <property type="entry name" value="GTB_UDP-GlcNAc_2-Epimerase"/>
    <property type="match status" value="1"/>
</dbReference>
<dbReference type="GO" id="GO:0008761">
    <property type="term" value="F:UDP-N-acetylglucosamine 2-epimerase activity"/>
    <property type="evidence" value="ECO:0007669"/>
    <property type="project" value="UniProtKB-EC"/>
</dbReference>
<dbReference type="FunFam" id="3.40.50.2000:FF:000043">
    <property type="entry name" value="UDP-N-acetylglucosamine 2-epimerase"/>
    <property type="match status" value="1"/>
</dbReference>
<evidence type="ECO:0000256" key="5">
    <source>
        <dbReference type="RuleBase" id="RU003513"/>
    </source>
</evidence>
<reference evidence="7 8" key="1">
    <citation type="submission" date="2019-11" db="EMBL/GenBank/DDBJ databases">
        <title>Draft genome sequences of five Paenibacillus species of dairy origin.</title>
        <authorList>
            <person name="Olajide A.M."/>
            <person name="Chen S."/>
            <person name="Lapointe G."/>
        </authorList>
    </citation>
    <scope>NUCLEOTIDE SEQUENCE [LARGE SCALE GENOMIC DNA]</scope>
    <source>
        <strain evidence="7 8">12CR55</strain>
    </source>
</reference>
<dbReference type="PANTHER" id="PTHR43174:SF2">
    <property type="entry name" value="UDP-N-ACETYLGLUCOSAMINE 2-EPIMERASE"/>
    <property type="match status" value="1"/>
</dbReference>